<gene>
    <name evidence="4" type="ORF">ABDB84_13415</name>
</gene>
<name>A0ABU9Z080_9RHOO</name>
<dbReference type="NCBIfam" id="NF006549">
    <property type="entry name" value="PRK09045.1"/>
    <property type="match status" value="1"/>
</dbReference>
<proteinExistence type="inferred from homology"/>
<dbReference type="CDD" id="cd01298">
    <property type="entry name" value="ATZ_TRZ_like"/>
    <property type="match status" value="1"/>
</dbReference>
<evidence type="ECO:0000256" key="1">
    <source>
        <dbReference type="ARBA" id="ARBA00006745"/>
    </source>
</evidence>
<dbReference type="InterPro" id="IPR050287">
    <property type="entry name" value="MTA/SAH_deaminase"/>
</dbReference>
<dbReference type="RefSeq" id="WP_345920252.1">
    <property type="nucleotide sequence ID" value="NZ_JBDIVE010000007.1"/>
</dbReference>
<reference evidence="4 5" key="1">
    <citation type="journal article" date="2018" name="Int. J. Syst. Evol. Microbiol.">
        <title>Uliginosibacterium sediminicola sp. nov., isolated from freshwater sediment.</title>
        <authorList>
            <person name="Hwang W.M."/>
            <person name="Kim S.M."/>
            <person name="Kang K."/>
            <person name="Ahn T.Y."/>
        </authorList>
    </citation>
    <scope>NUCLEOTIDE SEQUENCE [LARGE SCALE GENOMIC DNA]</scope>
    <source>
        <strain evidence="4 5">M1-21</strain>
    </source>
</reference>
<dbReference type="Gene3D" id="2.30.40.10">
    <property type="entry name" value="Urease, subunit C, domain 1"/>
    <property type="match status" value="1"/>
</dbReference>
<dbReference type="InterPro" id="IPR032466">
    <property type="entry name" value="Metal_Hydrolase"/>
</dbReference>
<evidence type="ECO:0000313" key="5">
    <source>
        <dbReference type="Proteomes" id="UP001410394"/>
    </source>
</evidence>
<dbReference type="InterPro" id="IPR011059">
    <property type="entry name" value="Metal-dep_hydrolase_composite"/>
</dbReference>
<evidence type="ECO:0000259" key="3">
    <source>
        <dbReference type="Pfam" id="PF01979"/>
    </source>
</evidence>
<comment type="caution">
    <text evidence="4">The sequence shown here is derived from an EMBL/GenBank/DDBJ whole genome shotgun (WGS) entry which is preliminary data.</text>
</comment>
<sequence length="441" mass="47879">MNQALEHLDLLIEARWVIPVEPAELTLENHAVAVRGGRILDILPISEARLRYSATETVCLEDHVLLPGLINLHTHTPMSLLRGYADDLPLMRWLQEAIWPAERQHVSEEFVFHGSLLGGAEMLLGGVTCANDMYFFPDAAARAYEQLGMRAVIGMTVIDFPTNYAADAADYLHKGLQAHSAWREHPLIDFALAPHAPYSVSDASFERIGSLAEELDLMIHIHAHETRDEIAQSLAEHGVRPLQRLQSLGLLGPNLLIAHAVHVTPDEIASLALNNVGIAHNPVSNMKLASGAAPVAAMLAAGIHVGLGTDGAASNNRLDILQEMRQAALLAKLSTMDASALPAHKILQMATIHAAHALGRSAELGSLRPGKLADMCAIALNSLETSPIFNVASHIVYACGREHVQETWVGGRHVVKGGVLLHNDNTELLRLSRLWQNSLQN</sequence>
<dbReference type="Proteomes" id="UP001410394">
    <property type="component" value="Unassembled WGS sequence"/>
</dbReference>
<organism evidence="4 5">
    <name type="scientific">Uliginosibacterium sediminicola</name>
    <dbReference type="NCBI Taxonomy" id="2024550"/>
    <lineage>
        <taxon>Bacteria</taxon>
        <taxon>Pseudomonadati</taxon>
        <taxon>Pseudomonadota</taxon>
        <taxon>Betaproteobacteria</taxon>
        <taxon>Rhodocyclales</taxon>
        <taxon>Zoogloeaceae</taxon>
        <taxon>Uliginosibacterium</taxon>
    </lineage>
</organism>
<feature type="domain" description="Amidohydrolase-related" evidence="3">
    <location>
        <begin position="64"/>
        <end position="413"/>
    </location>
</feature>
<keyword evidence="2 4" id="KW-0378">Hydrolase</keyword>
<accession>A0ABU9Z080</accession>
<dbReference type="EMBL" id="JBDIVE010000007">
    <property type="protein sequence ID" value="MEN3069484.1"/>
    <property type="molecule type" value="Genomic_DNA"/>
</dbReference>
<dbReference type="SUPFAM" id="SSF51338">
    <property type="entry name" value="Composite domain of metallo-dependent hydrolases"/>
    <property type="match status" value="1"/>
</dbReference>
<protein>
    <submittedName>
        <fullName evidence="4">TRZ/ATZ family hydrolase</fullName>
    </submittedName>
</protein>
<dbReference type="InterPro" id="IPR006680">
    <property type="entry name" value="Amidohydro-rel"/>
</dbReference>
<dbReference type="Pfam" id="PF01979">
    <property type="entry name" value="Amidohydro_1"/>
    <property type="match status" value="1"/>
</dbReference>
<comment type="similarity">
    <text evidence="1">Belongs to the metallo-dependent hydrolases superfamily. ATZ/TRZ family.</text>
</comment>
<dbReference type="PANTHER" id="PTHR43794">
    <property type="entry name" value="AMINOHYDROLASE SSNA-RELATED"/>
    <property type="match status" value="1"/>
</dbReference>
<evidence type="ECO:0000313" key="4">
    <source>
        <dbReference type="EMBL" id="MEN3069484.1"/>
    </source>
</evidence>
<keyword evidence="5" id="KW-1185">Reference proteome</keyword>
<evidence type="ECO:0000256" key="2">
    <source>
        <dbReference type="ARBA" id="ARBA00022801"/>
    </source>
</evidence>
<dbReference type="SUPFAM" id="SSF51556">
    <property type="entry name" value="Metallo-dependent hydrolases"/>
    <property type="match status" value="1"/>
</dbReference>
<dbReference type="Gene3D" id="3.20.20.140">
    <property type="entry name" value="Metal-dependent hydrolases"/>
    <property type="match status" value="1"/>
</dbReference>
<dbReference type="GO" id="GO:0016787">
    <property type="term" value="F:hydrolase activity"/>
    <property type="evidence" value="ECO:0007669"/>
    <property type="project" value="UniProtKB-KW"/>
</dbReference>
<dbReference type="PANTHER" id="PTHR43794:SF11">
    <property type="entry name" value="AMIDOHYDROLASE-RELATED DOMAIN-CONTAINING PROTEIN"/>
    <property type="match status" value="1"/>
</dbReference>